<reference evidence="3" key="1">
    <citation type="journal article" date="2014" name="Int. J. Syst. Evol. Microbiol.">
        <title>Complete genome of a new Firmicutes species belonging to the dominant human colonic microbiota ('Ruminococcus bicirculans') reveals two chromosomes and a selective capacity to utilize plant glucans.</title>
        <authorList>
            <consortium name="NISC Comparative Sequencing Program"/>
            <person name="Wegmann U."/>
            <person name="Louis P."/>
            <person name="Goesmann A."/>
            <person name="Henrissat B."/>
            <person name="Duncan S.H."/>
            <person name="Flint H.J."/>
        </authorList>
    </citation>
    <scope>NUCLEOTIDE SEQUENCE</scope>
    <source>
        <strain evidence="3">CGMCC 4.5581</strain>
    </source>
</reference>
<feature type="domain" description="HNH nuclease" evidence="2">
    <location>
        <begin position="338"/>
        <end position="390"/>
    </location>
</feature>
<evidence type="ECO:0000313" key="4">
    <source>
        <dbReference type="EMBL" id="NIH65586.1"/>
    </source>
</evidence>
<dbReference type="InterPro" id="IPR003615">
    <property type="entry name" value="HNH_nuc"/>
</dbReference>
<protein>
    <recommendedName>
        <fullName evidence="2">HNH nuclease domain-containing protein</fullName>
    </recommendedName>
</protein>
<dbReference type="Pfam" id="PF02720">
    <property type="entry name" value="DUF222"/>
    <property type="match status" value="1"/>
</dbReference>
<evidence type="ECO:0000313" key="3">
    <source>
        <dbReference type="EMBL" id="GGL65584.1"/>
    </source>
</evidence>
<dbReference type="GO" id="GO:0004519">
    <property type="term" value="F:endonuclease activity"/>
    <property type="evidence" value="ECO:0007669"/>
    <property type="project" value="InterPro"/>
</dbReference>
<comment type="similarity">
    <text evidence="1">Belongs to the Rv1128c/1148c/1588c/1702c/1945/3466 family.</text>
</comment>
<dbReference type="CDD" id="cd00085">
    <property type="entry name" value="HNHc"/>
    <property type="match status" value="1"/>
</dbReference>
<dbReference type="Proteomes" id="UP000552836">
    <property type="component" value="Unassembled WGS sequence"/>
</dbReference>
<reference evidence="4 5" key="3">
    <citation type="submission" date="2020-02" db="EMBL/GenBank/DDBJ databases">
        <title>Sequencing the genomes of 1000 actinobacteria strains.</title>
        <authorList>
            <person name="Klenk H.-P."/>
        </authorList>
    </citation>
    <scope>NUCLEOTIDE SEQUENCE [LARGE SCALE GENOMIC DNA]</scope>
    <source>
        <strain evidence="4 5">DSM 45201</strain>
    </source>
</reference>
<dbReference type="AlphaFoldDB" id="A0A846LD03"/>
<dbReference type="RefSeq" id="WP_229682014.1">
    <property type="nucleotide sequence ID" value="NZ_BAABJU010000007.1"/>
</dbReference>
<keyword evidence="6" id="KW-1185">Reference proteome</keyword>
<gene>
    <name evidence="4" type="ORF">FB380_000032</name>
    <name evidence="3" type="ORF">GCM10011589_22220</name>
</gene>
<name>A0A846LD03_9ACTN</name>
<proteinExistence type="inferred from homology"/>
<evidence type="ECO:0000259" key="2">
    <source>
        <dbReference type="SMART" id="SM00507"/>
    </source>
</evidence>
<dbReference type="GO" id="GO:0003676">
    <property type="term" value="F:nucleic acid binding"/>
    <property type="evidence" value="ECO:0007669"/>
    <property type="project" value="InterPro"/>
</dbReference>
<reference evidence="6" key="2">
    <citation type="journal article" date="2019" name="Int. J. Syst. Evol. Microbiol.">
        <title>The Global Catalogue of Microorganisms (GCM) 10K type strain sequencing project: providing services to taxonomists for standard genome sequencing and annotation.</title>
        <authorList>
            <consortium name="The Broad Institute Genomics Platform"/>
            <consortium name="The Broad Institute Genome Sequencing Center for Infectious Disease"/>
            <person name="Wu L."/>
            <person name="Ma J."/>
        </authorList>
    </citation>
    <scope>NUCLEOTIDE SEQUENCE [LARGE SCALE GENOMIC DNA]</scope>
    <source>
        <strain evidence="6">CGMCC 4.5581</strain>
    </source>
</reference>
<dbReference type="InterPro" id="IPR002711">
    <property type="entry name" value="HNH"/>
</dbReference>
<accession>A0A846LD03</accession>
<dbReference type="EMBL" id="JAAMPA010000001">
    <property type="protein sequence ID" value="NIH65586.1"/>
    <property type="molecule type" value="Genomic_DNA"/>
</dbReference>
<sequence>MTGSMTLDAPAPNVVVELPGDLFGCDLLSTLDGLASEDLHASTDRAVLDRTALLVAARNRLDAELARTVRHAGTTQAAEHDGLKSMRSWLIGHVRLSVNEASRVLRAGRVLEHLPVLAAGFAAGEVTAAQVEVVAAAVGPGEVAQAEEQGIDLAGFDQAWADVARECSHASLGVAVQAFLGALDPDGCEPDPTEGRRLSISRNADGSITGRFDLDAGGGEKVQAAIESIVQADRPKGDTRTRSQQNADALVQLCDNQLASGNLPTLRTVKPHVVVGIDLADLVDPATGAGAGELGFGATISAARARWLACDADVSRIVMGPDGEPLELGRRHRVVTPGLRRAVERRDRSCVFAGCGAPTWWCDVHHLIHWVHGGETNLENSALLCERHHTKVHHGFRVERDPGGRWRTWRPDGTEILIGPLLHRS</sequence>
<evidence type="ECO:0000313" key="5">
    <source>
        <dbReference type="Proteomes" id="UP000552836"/>
    </source>
</evidence>
<dbReference type="GO" id="GO:0008270">
    <property type="term" value="F:zinc ion binding"/>
    <property type="evidence" value="ECO:0007669"/>
    <property type="project" value="InterPro"/>
</dbReference>
<evidence type="ECO:0000256" key="1">
    <source>
        <dbReference type="ARBA" id="ARBA00023450"/>
    </source>
</evidence>
<dbReference type="EMBL" id="BMMI01000004">
    <property type="protein sequence ID" value="GGL65584.1"/>
    <property type="molecule type" value="Genomic_DNA"/>
</dbReference>
<dbReference type="InterPro" id="IPR003870">
    <property type="entry name" value="DUF222"/>
</dbReference>
<reference evidence="3" key="4">
    <citation type="submission" date="2024-05" db="EMBL/GenBank/DDBJ databases">
        <authorList>
            <person name="Sun Q."/>
            <person name="Zhou Y."/>
        </authorList>
    </citation>
    <scope>NUCLEOTIDE SEQUENCE</scope>
    <source>
        <strain evidence="3">CGMCC 4.5581</strain>
    </source>
</reference>
<dbReference type="Pfam" id="PF01844">
    <property type="entry name" value="HNH"/>
    <property type="match status" value="1"/>
</dbReference>
<evidence type="ECO:0000313" key="6">
    <source>
        <dbReference type="Proteomes" id="UP000648663"/>
    </source>
</evidence>
<comment type="caution">
    <text evidence="4">The sequence shown here is derived from an EMBL/GenBank/DDBJ whole genome shotgun (WGS) entry which is preliminary data.</text>
</comment>
<dbReference type="Proteomes" id="UP000648663">
    <property type="component" value="Unassembled WGS sequence"/>
</dbReference>
<organism evidence="4 5">
    <name type="scientific">Modestobacter marinus</name>
    <dbReference type="NCBI Taxonomy" id="477641"/>
    <lineage>
        <taxon>Bacteria</taxon>
        <taxon>Bacillati</taxon>
        <taxon>Actinomycetota</taxon>
        <taxon>Actinomycetes</taxon>
        <taxon>Geodermatophilales</taxon>
        <taxon>Geodermatophilaceae</taxon>
        <taxon>Modestobacter</taxon>
    </lineage>
</organism>
<dbReference type="SMART" id="SM00507">
    <property type="entry name" value="HNHc"/>
    <property type="match status" value="1"/>
</dbReference>